<dbReference type="PANTHER" id="PTHR15002:SF0">
    <property type="entry name" value="RIBOSOMAL BIOGENESIS PROTEIN LAS1L"/>
    <property type="match status" value="1"/>
</dbReference>
<dbReference type="Pfam" id="PF04031">
    <property type="entry name" value="Las1"/>
    <property type="match status" value="1"/>
</dbReference>
<dbReference type="GO" id="GO:0000460">
    <property type="term" value="P:maturation of 5.8S rRNA"/>
    <property type="evidence" value="ECO:0007669"/>
    <property type="project" value="TreeGrafter"/>
</dbReference>
<dbReference type="GO" id="GO:0090730">
    <property type="term" value="C:Las1 complex"/>
    <property type="evidence" value="ECO:0007669"/>
    <property type="project" value="InterPro"/>
</dbReference>
<dbReference type="EMBL" id="NEDP02005587">
    <property type="protein sequence ID" value="OWF37544.1"/>
    <property type="molecule type" value="Genomic_DNA"/>
</dbReference>
<sequence>MNQLTRRRVVPWKNRKEFECVYNEVFGNDPKLQAHAVGRIDVWRSRALHKIPVAIDSTAAIVHAKLHHQEAVQSTQDRQQDNEIRSAYSLALIRFVNHITEKGQSGGYAQPVHVLASKFGVPVWIVDLRHDATHRQLPPLPMLMTACDWALSWLKTEFWKEQLNSMAQKIDLKTSQVAQTLDVREIVEKYQQQKFQEISGKKNKDKSGKILQDLERVHFENGEELVTCLVDDGFIIPTQEQLLALRIDSSNLDMADCALPQTISLFWKPVLQFLHQYELTNSLLIKLASKITTKSCLQNHIMCGWIHHIISSNEHANSRNSYRSPTRQYKWSEPLTFRPALESLVHIPCDHTTPLIKRLLDLGEKNGEYTKTQASMINGVMTRLQPSLPIGQAAPNRLGETVPIGQGEMNRTEDQDKNIYNVKDVKSRKRKLETLEDDFPVKVMWQICEDDVDWSQVPIGILPGQTLDYLTLDLSTNIEKIEMNIVDKMEESCCDFEYSTCEEDIDDGMIWFKETCHQDEGIVPTSTWSLQQMVEIKQGVRLL</sequence>
<evidence type="ECO:0000313" key="2">
    <source>
        <dbReference type="Proteomes" id="UP000242188"/>
    </source>
</evidence>
<protein>
    <submittedName>
        <fullName evidence="1">Ribosomal biogenesis protein LAS1L</fullName>
    </submittedName>
</protein>
<dbReference type="OrthoDB" id="10263222at2759"/>
<dbReference type="GO" id="GO:0000470">
    <property type="term" value="P:maturation of LSU-rRNA"/>
    <property type="evidence" value="ECO:0007669"/>
    <property type="project" value="TreeGrafter"/>
</dbReference>
<dbReference type="Proteomes" id="UP000242188">
    <property type="component" value="Unassembled WGS sequence"/>
</dbReference>
<proteinExistence type="predicted"/>
<reference evidence="1 2" key="1">
    <citation type="journal article" date="2017" name="Nat. Ecol. Evol.">
        <title>Scallop genome provides insights into evolution of bilaterian karyotype and development.</title>
        <authorList>
            <person name="Wang S."/>
            <person name="Zhang J."/>
            <person name="Jiao W."/>
            <person name="Li J."/>
            <person name="Xun X."/>
            <person name="Sun Y."/>
            <person name="Guo X."/>
            <person name="Huan P."/>
            <person name="Dong B."/>
            <person name="Zhang L."/>
            <person name="Hu X."/>
            <person name="Sun X."/>
            <person name="Wang J."/>
            <person name="Zhao C."/>
            <person name="Wang Y."/>
            <person name="Wang D."/>
            <person name="Huang X."/>
            <person name="Wang R."/>
            <person name="Lv J."/>
            <person name="Li Y."/>
            <person name="Zhang Z."/>
            <person name="Liu B."/>
            <person name="Lu W."/>
            <person name="Hui Y."/>
            <person name="Liang J."/>
            <person name="Zhou Z."/>
            <person name="Hou R."/>
            <person name="Li X."/>
            <person name="Liu Y."/>
            <person name="Li H."/>
            <person name="Ning X."/>
            <person name="Lin Y."/>
            <person name="Zhao L."/>
            <person name="Xing Q."/>
            <person name="Dou J."/>
            <person name="Li Y."/>
            <person name="Mao J."/>
            <person name="Guo H."/>
            <person name="Dou H."/>
            <person name="Li T."/>
            <person name="Mu C."/>
            <person name="Jiang W."/>
            <person name="Fu Q."/>
            <person name="Fu X."/>
            <person name="Miao Y."/>
            <person name="Liu J."/>
            <person name="Yu Q."/>
            <person name="Li R."/>
            <person name="Liao H."/>
            <person name="Li X."/>
            <person name="Kong Y."/>
            <person name="Jiang Z."/>
            <person name="Chourrout D."/>
            <person name="Li R."/>
            <person name="Bao Z."/>
        </authorList>
    </citation>
    <scope>NUCLEOTIDE SEQUENCE [LARGE SCALE GENOMIC DNA]</scope>
    <source>
        <strain evidence="1 2">PY_sf001</strain>
    </source>
</reference>
<keyword evidence="2" id="KW-1185">Reference proteome</keyword>
<dbReference type="PANTHER" id="PTHR15002">
    <property type="entry name" value="RIBOSOMAL BIOGENESIS PROTEIN LAS1L"/>
    <property type="match status" value="1"/>
</dbReference>
<comment type="caution">
    <text evidence="1">The sequence shown here is derived from an EMBL/GenBank/DDBJ whole genome shotgun (WGS) entry which is preliminary data.</text>
</comment>
<dbReference type="AlphaFoldDB" id="A0A210PM52"/>
<dbReference type="InterPro" id="IPR007174">
    <property type="entry name" value="Las1"/>
</dbReference>
<organism evidence="1 2">
    <name type="scientific">Mizuhopecten yessoensis</name>
    <name type="common">Japanese scallop</name>
    <name type="synonym">Patinopecten yessoensis</name>
    <dbReference type="NCBI Taxonomy" id="6573"/>
    <lineage>
        <taxon>Eukaryota</taxon>
        <taxon>Metazoa</taxon>
        <taxon>Spiralia</taxon>
        <taxon>Lophotrochozoa</taxon>
        <taxon>Mollusca</taxon>
        <taxon>Bivalvia</taxon>
        <taxon>Autobranchia</taxon>
        <taxon>Pteriomorphia</taxon>
        <taxon>Pectinida</taxon>
        <taxon>Pectinoidea</taxon>
        <taxon>Pectinidae</taxon>
        <taxon>Mizuhopecten</taxon>
    </lineage>
</organism>
<evidence type="ECO:0000313" key="1">
    <source>
        <dbReference type="EMBL" id="OWF37544.1"/>
    </source>
</evidence>
<dbReference type="GO" id="GO:0004519">
    <property type="term" value="F:endonuclease activity"/>
    <property type="evidence" value="ECO:0007669"/>
    <property type="project" value="InterPro"/>
</dbReference>
<gene>
    <name evidence="1" type="ORF">KP79_PYT07414</name>
</gene>
<dbReference type="STRING" id="6573.A0A210PM52"/>
<dbReference type="GO" id="GO:0030687">
    <property type="term" value="C:preribosome, large subunit precursor"/>
    <property type="evidence" value="ECO:0007669"/>
    <property type="project" value="TreeGrafter"/>
</dbReference>
<accession>A0A210PM52</accession>
<name>A0A210PM52_MIZYE</name>